<feature type="transmembrane region" description="Helical" evidence="1">
    <location>
        <begin position="172"/>
        <end position="190"/>
    </location>
</feature>
<keyword evidence="1" id="KW-0472">Membrane</keyword>
<dbReference type="RefSeq" id="WP_045131963.1">
    <property type="nucleotide sequence ID" value="NZ_JZSV01000002.1"/>
</dbReference>
<dbReference type="InterPro" id="IPR049458">
    <property type="entry name" value="EpsG-like"/>
</dbReference>
<feature type="transmembrane region" description="Helical" evidence="1">
    <location>
        <begin position="16"/>
        <end position="43"/>
    </location>
</feature>
<feature type="transmembrane region" description="Helical" evidence="1">
    <location>
        <begin position="149"/>
        <end position="166"/>
    </location>
</feature>
<evidence type="ECO:0000313" key="2">
    <source>
        <dbReference type="EMBL" id="PSX06967.1"/>
    </source>
</evidence>
<comment type="caution">
    <text evidence="2">The sequence shown here is derived from an EMBL/GenBank/DDBJ whole genome shotgun (WGS) entry which is preliminary data.</text>
</comment>
<evidence type="ECO:0008006" key="4">
    <source>
        <dbReference type="Google" id="ProtNLM"/>
    </source>
</evidence>
<sequence length="395" mass="46509">MNFESQYICKDIWKDIIISIAALFILIFINPVLSLFLFSLYFINKKDSRSIYAIQILLFIYCFIFTVAFSSRIYGFSLLDINDDAPGYYLWYRDIVVNNDYNILREFVLWVPVLIISFFNGVVSSGVFYVIIYSYIFILIFFICRHFKNLSLSYLFCFVFLFQVDVYQVAHIFRQVIGMLFFILYIISAIDNKSKRKTYLFLFLSFFSHNIFGLIGAACEVVRFFSKRKLNVSNIVCFLLVFILTSLSFRYFINIPDIAFKIDYYTKGDYSPKLFDKQGLMILILNIIAFLTAYNNKIRSFCISFFIIQLCFMLYGNWSFLARINMILLPCSFLVMFYSIVMLDNKLSYVKNIIVTVFLSVGLVYTIYVYSLDQFTMISLLSNGKFNNLIVPFPF</sequence>
<feature type="transmembrane region" description="Helical" evidence="1">
    <location>
        <begin position="50"/>
        <end position="69"/>
    </location>
</feature>
<feature type="transmembrane region" description="Helical" evidence="1">
    <location>
        <begin position="298"/>
        <end position="315"/>
    </location>
</feature>
<name>A0A855SGX1_PHOAN</name>
<feature type="transmembrane region" description="Helical" evidence="1">
    <location>
        <begin position="109"/>
        <end position="142"/>
    </location>
</feature>
<protein>
    <recommendedName>
        <fullName evidence="4">EpsG family protein</fullName>
    </recommendedName>
</protein>
<dbReference type="AlphaFoldDB" id="A0A855SGX1"/>
<accession>A0A855SGX1</accession>
<evidence type="ECO:0000313" key="3">
    <source>
        <dbReference type="Proteomes" id="UP000241440"/>
    </source>
</evidence>
<feature type="transmembrane region" description="Helical" evidence="1">
    <location>
        <begin position="232"/>
        <end position="253"/>
    </location>
</feature>
<gene>
    <name evidence="2" type="ORF">C0W41_13175</name>
</gene>
<keyword evidence="1" id="KW-1133">Transmembrane helix</keyword>
<proteinExistence type="predicted"/>
<feature type="transmembrane region" description="Helical" evidence="1">
    <location>
        <begin position="349"/>
        <end position="370"/>
    </location>
</feature>
<reference evidence="2 3" key="1">
    <citation type="submission" date="2018-01" db="EMBL/GenBank/DDBJ databases">
        <title>Whole genome sequencing of Histamine producing bacteria.</title>
        <authorList>
            <person name="Butler K."/>
        </authorList>
    </citation>
    <scope>NUCLEOTIDE SEQUENCE [LARGE SCALE GENOMIC DNA]</scope>
    <source>
        <strain evidence="2 3">A2-1</strain>
    </source>
</reference>
<dbReference type="Pfam" id="PF14897">
    <property type="entry name" value="EpsG"/>
    <property type="match status" value="1"/>
</dbReference>
<evidence type="ECO:0000256" key="1">
    <source>
        <dbReference type="SAM" id="Phobius"/>
    </source>
</evidence>
<feature type="transmembrane region" description="Helical" evidence="1">
    <location>
        <begin position="327"/>
        <end position="343"/>
    </location>
</feature>
<dbReference type="EMBL" id="PYOY01000006">
    <property type="protein sequence ID" value="PSX06967.1"/>
    <property type="molecule type" value="Genomic_DNA"/>
</dbReference>
<feature type="transmembrane region" description="Helical" evidence="1">
    <location>
        <begin position="274"/>
        <end position="292"/>
    </location>
</feature>
<keyword evidence="1" id="KW-0812">Transmembrane</keyword>
<dbReference type="Proteomes" id="UP000241440">
    <property type="component" value="Unassembled WGS sequence"/>
</dbReference>
<organism evidence="2 3">
    <name type="scientific">Photobacterium angustum</name>
    <dbReference type="NCBI Taxonomy" id="661"/>
    <lineage>
        <taxon>Bacteria</taxon>
        <taxon>Pseudomonadati</taxon>
        <taxon>Pseudomonadota</taxon>
        <taxon>Gammaproteobacteria</taxon>
        <taxon>Vibrionales</taxon>
        <taxon>Vibrionaceae</taxon>
        <taxon>Photobacterium</taxon>
    </lineage>
</organism>